<evidence type="ECO:0000313" key="1">
    <source>
        <dbReference type="EMBL" id="GBO38719.1"/>
    </source>
</evidence>
<dbReference type="AlphaFoldDB" id="A0A4Y2WNJ2"/>
<proteinExistence type="predicted"/>
<dbReference type="EMBL" id="BGPR01063533">
    <property type="protein sequence ID" value="GBO38719.1"/>
    <property type="molecule type" value="Genomic_DNA"/>
</dbReference>
<name>A0A4Y2WNJ2_ARAVE</name>
<evidence type="ECO:0000313" key="2">
    <source>
        <dbReference type="Proteomes" id="UP000499080"/>
    </source>
</evidence>
<reference evidence="1 2" key="1">
    <citation type="journal article" date="2019" name="Sci. Rep.">
        <title>Orb-weaving spider Araneus ventricosus genome elucidates the spidroin gene catalogue.</title>
        <authorList>
            <person name="Kono N."/>
            <person name="Nakamura H."/>
            <person name="Ohtoshi R."/>
            <person name="Moran D.A.P."/>
            <person name="Shinohara A."/>
            <person name="Yoshida Y."/>
            <person name="Fujiwara M."/>
            <person name="Mori M."/>
            <person name="Tomita M."/>
            <person name="Arakawa K."/>
        </authorList>
    </citation>
    <scope>NUCLEOTIDE SEQUENCE [LARGE SCALE GENOMIC DNA]</scope>
</reference>
<gene>
    <name evidence="1" type="ORF">AVEN_116667_1</name>
</gene>
<organism evidence="1 2">
    <name type="scientific">Araneus ventricosus</name>
    <name type="common">Orbweaver spider</name>
    <name type="synonym">Epeira ventricosa</name>
    <dbReference type="NCBI Taxonomy" id="182803"/>
    <lineage>
        <taxon>Eukaryota</taxon>
        <taxon>Metazoa</taxon>
        <taxon>Ecdysozoa</taxon>
        <taxon>Arthropoda</taxon>
        <taxon>Chelicerata</taxon>
        <taxon>Arachnida</taxon>
        <taxon>Araneae</taxon>
        <taxon>Araneomorphae</taxon>
        <taxon>Entelegynae</taxon>
        <taxon>Araneoidea</taxon>
        <taxon>Araneidae</taxon>
        <taxon>Araneus</taxon>
    </lineage>
</organism>
<accession>A0A4Y2WNJ2</accession>
<dbReference type="Proteomes" id="UP000499080">
    <property type="component" value="Unassembled WGS sequence"/>
</dbReference>
<keyword evidence="2" id="KW-1185">Reference proteome</keyword>
<protein>
    <submittedName>
        <fullName evidence="1">Uncharacterized protein</fullName>
    </submittedName>
</protein>
<sequence length="92" mass="10632">MEIVTFCTEIPGRYQWLSDQLSTKKETTFFLKKLPRRPKPPESSFCPKGGLRRDRAHTVNVRNFSINGEFSKESSLFTKLDVNHDLNTARVS</sequence>
<comment type="caution">
    <text evidence="1">The sequence shown here is derived from an EMBL/GenBank/DDBJ whole genome shotgun (WGS) entry which is preliminary data.</text>
</comment>